<keyword evidence="2" id="KW-0732">Signal</keyword>
<reference evidence="3 4" key="1">
    <citation type="submission" date="2024-02" db="EMBL/GenBank/DDBJ databases">
        <authorList>
            <person name="Chen Y."/>
            <person name="Shah S."/>
            <person name="Dougan E. K."/>
            <person name="Thang M."/>
            <person name="Chan C."/>
        </authorList>
    </citation>
    <scope>NUCLEOTIDE SEQUENCE [LARGE SCALE GENOMIC DNA]</scope>
</reference>
<gene>
    <name evidence="3" type="ORF">SCF082_LOCUS12435</name>
</gene>
<evidence type="ECO:0000256" key="2">
    <source>
        <dbReference type="SAM" id="SignalP"/>
    </source>
</evidence>
<feature type="chain" id="PRO_5047160436" evidence="2">
    <location>
        <begin position="20"/>
        <end position="322"/>
    </location>
</feature>
<dbReference type="EMBL" id="CAXAMM010007558">
    <property type="protein sequence ID" value="CAK9014692.1"/>
    <property type="molecule type" value="Genomic_DNA"/>
</dbReference>
<feature type="compositionally biased region" description="Basic residues" evidence="1">
    <location>
        <begin position="303"/>
        <end position="322"/>
    </location>
</feature>
<proteinExistence type="predicted"/>
<feature type="signal peptide" evidence="2">
    <location>
        <begin position="1"/>
        <end position="19"/>
    </location>
</feature>
<keyword evidence="4" id="KW-1185">Reference proteome</keyword>
<dbReference type="Proteomes" id="UP001642464">
    <property type="component" value="Unassembled WGS sequence"/>
</dbReference>
<accession>A0ABP0JKN9</accession>
<comment type="caution">
    <text evidence="3">The sequence shown here is derived from an EMBL/GenBank/DDBJ whole genome shotgun (WGS) entry which is preliminary data.</text>
</comment>
<organism evidence="3 4">
    <name type="scientific">Durusdinium trenchii</name>
    <dbReference type="NCBI Taxonomy" id="1381693"/>
    <lineage>
        <taxon>Eukaryota</taxon>
        <taxon>Sar</taxon>
        <taxon>Alveolata</taxon>
        <taxon>Dinophyceae</taxon>
        <taxon>Suessiales</taxon>
        <taxon>Symbiodiniaceae</taxon>
        <taxon>Durusdinium</taxon>
    </lineage>
</organism>
<name>A0ABP0JKN9_9DINO</name>
<feature type="region of interest" description="Disordered" evidence="1">
    <location>
        <begin position="293"/>
        <end position="322"/>
    </location>
</feature>
<evidence type="ECO:0000313" key="4">
    <source>
        <dbReference type="Proteomes" id="UP001642464"/>
    </source>
</evidence>
<evidence type="ECO:0000313" key="3">
    <source>
        <dbReference type="EMBL" id="CAK9014692.1"/>
    </source>
</evidence>
<evidence type="ECO:0000256" key="1">
    <source>
        <dbReference type="SAM" id="MobiDB-lite"/>
    </source>
</evidence>
<sequence length="322" mass="35728">MALVILFLMGAMFALSITAVEITKAVNQKHRKPLDAGLEPLRALRSPPPLGLWGEFCQEMRGTSTGVMESTDPEGNQIVVKVASSDFEMAADGSLIIRGAIGANVSWQLGVVLRHDSRLSKNTTCRRLQAANNVISVAQKETARRLSSTLPDDSFKELKQLTLKDNLGHTLKVTITSFQRLRLRSSRCGSVIHLYSEKGRFTLDDYASWTLNERWFVAWGAGLPEMTADAAMEGFTSQAVSLPAEKAYVKDAGMEGLFEDRAFLSQVIFDQLEDVEWECESVDLPSPNDIPQYYHAPGMSGAGRRRRHRKNHGKLERHHGGL</sequence>
<protein>
    <submittedName>
        <fullName evidence="3">Uncharacterized protein</fullName>
    </submittedName>
</protein>